<name>A0AAX7TQS2_ASTCA</name>
<organism evidence="8 9">
    <name type="scientific">Astatotilapia calliptera</name>
    <name type="common">Eastern happy</name>
    <name type="synonym">Chromis callipterus</name>
    <dbReference type="NCBI Taxonomy" id="8154"/>
    <lineage>
        <taxon>Eukaryota</taxon>
        <taxon>Metazoa</taxon>
        <taxon>Chordata</taxon>
        <taxon>Craniata</taxon>
        <taxon>Vertebrata</taxon>
        <taxon>Euteleostomi</taxon>
        <taxon>Actinopterygii</taxon>
        <taxon>Neopterygii</taxon>
        <taxon>Teleostei</taxon>
        <taxon>Neoteleostei</taxon>
        <taxon>Acanthomorphata</taxon>
        <taxon>Ovalentaria</taxon>
        <taxon>Cichlomorphae</taxon>
        <taxon>Cichliformes</taxon>
        <taxon>Cichlidae</taxon>
        <taxon>African cichlids</taxon>
        <taxon>Pseudocrenilabrinae</taxon>
        <taxon>Haplochromini</taxon>
        <taxon>Astatotilapia</taxon>
    </lineage>
</organism>
<proteinExistence type="predicted"/>
<dbReference type="Proteomes" id="UP000265100">
    <property type="component" value="Chromosome 2"/>
</dbReference>
<evidence type="ECO:0000259" key="7">
    <source>
        <dbReference type="PROSITE" id="PS50097"/>
    </source>
</evidence>
<keyword evidence="3" id="KW-0963">Cytoplasm</keyword>
<evidence type="ECO:0000256" key="4">
    <source>
        <dbReference type="ARBA" id="ARBA00022737"/>
    </source>
</evidence>
<dbReference type="Pfam" id="PF07707">
    <property type="entry name" value="BACK"/>
    <property type="match status" value="1"/>
</dbReference>
<keyword evidence="4" id="KW-0677">Repeat</keyword>
<comment type="subcellular location">
    <subcellularLocation>
        <location evidence="1">Cytoplasm</location>
        <location evidence="1">Cytoskeleton</location>
    </subcellularLocation>
</comment>
<dbReference type="PROSITE" id="PS50097">
    <property type="entry name" value="BTB"/>
    <property type="match status" value="1"/>
</dbReference>
<dbReference type="InterPro" id="IPR011333">
    <property type="entry name" value="SKP1/BTB/POZ_sf"/>
</dbReference>
<evidence type="ECO:0000256" key="3">
    <source>
        <dbReference type="ARBA" id="ARBA00022490"/>
    </source>
</evidence>
<dbReference type="SMART" id="SM00875">
    <property type="entry name" value="BACK"/>
    <property type="match status" value="1"/>
</dbReference>
<evidence type="ECO:0000256" key="2">
    <source>
        <dbReference type="ARBA" id="ARBA00022441"/>
    </source>
</evidence>
<keyword evidence="5" id="KW-0009">Actin-binding</keyword>
<keyword evidence="9" id="KW-1185">Reference proteome</keyword>
<reference evidence="8 9" key="1">
    <citation type="submission" date="2018-05" db="EMBL/GenBank/DDBJ databases">
        <authorList>
            <person name="Datahose"/>
        </authorList>
    </citation>
    <scope>NUCLEOTIDE SEQUENCE</scope>
</reference>
<dbReference type="Gene3D" id="3.30.710.10">
    <property type="entry name" value="Potassium Channel Kv1.1, Chain A"/>
    <property type="match status" value="1"/>
</dbReference>
<dbReference type="GO" id="GO:0005856">
    <property type="term" value="C:cytoskeleton"/>
    <property type="evidence" value="ECO:0007669"/>
    <property type="project" value="UniProtKB-SubCell"/>
</dbReference>
<reference evidence="8" key="4">
    <citation type="submission" date="2025-09" db="UniProtKB">
        <authorList>
            <consortium name="Ensembl"/>
        </authorList>
    </citation>
    <scope>IDENTIFICATION</scope>
</reference>
<keyword evidence="6" id="KW-0206">Cytoskeleton</keyword>
<dbReference type="Ensembl" id="ENSACLT00000047221.1">
    <property type="protein sequence ID" value="ENSACLP00000058790.1"/>
    <property type="gene ID" value="ENSACLG00000014863.2"/>
</dbReference>
<dbReference type="Gene3D" id="1.25.40.420">
    <property type="match status" value="1"/>
</dbReference>
<protein>
    <recommendedName>
        <fullName evidence="7">BTB domain-containing protein</fullName>
    </recommendedName>
</protein>
<reference evidence="9" key="2">
    <citation type="submission" date="2023-03" db="EMBL/GenBank/DDBJ databases">
        <authorList>
            <consortium name="Wellcome Sanger Institute Data Sharing"/>
        </authorList>
    </citation>
    <scope>NUCLEOTIDE SEQUENCE [LARGE SCALE GENOMIC DNA]</scope>
</reference>
<accession>A0AAX7TQS2</accession>
<keyword evidence="2" id="KW-0880">Kelch repeat</keyword>
<dbReference type="PANTHER" id="PTHR24412:SF74">
    <property type="entry name" value="KELCH-LIKE PROTEIN 4"/>
    <property type="match status" value="1"/>
</dbReference>
<sequence length="241" mass="27471">MNTNSSDEFFQATNHAEQTFRKMETYLQHKQLCDVLLIAGDHKIPAHRLVLSAVSDYFAAMFTSDVREAKQEEIKMEGVDPEALRSLVHFAYTGVLELKEETIESLLAAACLLQLSQVIQVCCNFLMKQLHPSNCLGIRSFADAQGCVDLLNVAHNYTMEHFLEVIQNQEFLLLPTAEIVKLLSSDDINVPDEETIFQALMMWVRYDVQNRQQDLGVLLAYIRLPLLPPQVLLCWRVPCMP</sequence>
<feature type="domain" description="BTB" evidence="7">
    <location>
        <begin position="33"/>
        <end position="100"/>
    </location>
</feature>
<dbReference type="SMART" id="SM00225">
    <property type="entry name" value="BTB"/>
    <property type="match status" value="1"/>
</dbReference>
<dbReference type="InterPro" id="IPR011705">
    <property type="entry name" value="BACK"/>
</dbReference>
<dbReference type="InterPro" id="IPR000210">
    <property type="entry name" value="BTB/POZ_dom"/>
</dbReference>
<evidence type="ECO:0000256" key="1">
    <source>
        <dbReference type="ARBA" id="ARBA00004245"/>
    </source>
</evidence>
<dbReference type="Pfam" id="PF00651">
    <property type="entry name" value="BTB"/>
    <property type="match status" value="1"/>
</dbReference>
<evidence type="ECO:0000256" key="5">
    <source>
        <dbReference type="ARBA" id="ARBA00023203"/>
    </source>
</evidence>
<evidence type="ECO:0000256" key="6">
    <source>
        <dbReference type="ARBA" id="ARBA00023212"/>
    </source>
</evidence>
<gene>
    <name evidence="8" type="primary">KLHL4</name>
</gene>
<dbReference type="AlphaFoldDB" id="A0AAX7TQS2"/>
<dbReference type="FunFam" id="3.30.710.10:FF:000027">
    <property type="entry name" value="Kelch-like protein 4 isoform 1"/>
    <property type="match status" value="1"/>
</dbReference>
<dbReference type="GeneTree" id="ENSGT00940000159818"/>
<evidence type="ECO:0000313" key="9">
    <source>
        <dbReference type="Proteomes" id="UP000265100"/>
    </source>
</evidence>
<evidence type="ECO:0000313" key="8">
    <source>
        <dbReference type="Ensembl" id="ENSACLP00000058790.1"/>
    </source>
</evidence>
<dbReference type="SUPFAM" id="SSF54695">
    <property type="entry name" value="POZ domain"/>
    <property type="match status" value="1"/>
</dbReference>
<dbReference type="PANTHER" id="PTHR24412">
    <property type="entry name" value="KELCH PROTEIN"/>
    <property type="match status" value="1"/>
</dbReference>
<dbReference type="FunFam" id="1.25.40.420:FF:000001">
    <property type="entry name" value="Kelch-like family member 12"/>
    <property type="match status" value="1"/>
</dbReference>
<dbReference type="GO" id="GO:0003779">
    <property type="term" value="F:actin binding"/>
    <property type="evidence" value="ECO:0007669"/>
    <property type="project" value="UniProtKB-KW"/>
</dbReference>
<reference evidence="8" key="3">
    <citation type="submission" date="2025-08" db="UniProtKB">
        <authorList>
            <consortium name="Ensembl"/>
        </authorList>
    </citation>
    <scope>IDENTIFICATION</scope>
</reference>